<gene>
    <name evidence="3" type="ORF">EHS25_001012</name>
</gene>
<dbReference type="EMBL" id="RSCD01000010">
    <property type="protein sequence ID" value="RSH90407.1"/>
    <property type="molecule type" value="Genomic_DNA"/>
</dbReference>
<evidence type="ECO:0000256" key="2">
    <source>
        <dbReference type="SAM" id="Phobius"/>
    </source>
</evidence>
<feature type="transmembrane region" description="Helical" evidence="2">
    <location>
        <begin position="73"/>
        <end position="94"/>
    </location>
</feature>
<feature type="compositionally biased region" description="Polar residues" evidence="1">
    <location>
        <begin position="1"/>
        <end position="22"/>
    </location>
</feature>
<evidence type="ECO:0000313" key="3">
    <source>
        <dbReference type="EMBL" id="RSH90407.1"/>
    </source>
</evidence>
<proteinExistence type="predicted"/>
<dbReference type="STRING" id="1890683.A0A427YH96"/>
<feature type="transmembrane region" description="Helical" evidence="2">
    <location>
        <begin position="216"/>
        <end position="238"/>
    </location>
</feature>
<keyword evidence="2" id="KW-1133">Transmembrane helix</keyword>
<feature type="compositionally biased region" description="Basic and acidic residues" evidence="1">
    <location>
        <begin position="342"/>
        <end position="357"/>
    </location>
</feature>
<dbReference type="InterPro" id="IPR009571">
    <property type="entry name" value="SUR7/Rim9-like_fungi"/>
</dbReference>
<dbReference type="Proteomes" id="UP000279259">
    <property type="component" value="Unassembled WGS sequence"/>
</dbReference>
<evidence type="ECO:0000313" key="4">
    <source>
        <dbReference type="Proteomes" id="UP000279259"/>
    </source>
</evidence>
<accession>A0A427YH96</accession>
<feature type="region of interest" description="Disordered" evidence="1">
    <location>
        <begin position="1"/>
        <end position="68"/>
    </location>
</feature>
<comment type="caution">
    <text evidence="3">The sequence shown here is derived from an EMBL/GenBank/DDBJ whole genome shotgun (WGS) entry which is preliminary data.</text>
</comment>
<reference evidence="3 4" key="1">
    <citation type="submission" date="2018-11" db="EMBL/GenBank/DDBJ databases">
        <title>Genome sequence of Saitozyma podzolica DSM 27192.</title>
        <authorList>
            <person name="Aliyu H."/>
            <person name="Gorte O."/>
            <person name="Ochsenreither K."/>
        </authorList>
    </citation>
    <scope>NUCLEOTIDE SEQUENCE [LARGE SCALE GENOMIC DNA]</scope>
    <source>
        <strain evidence="3 4">DSM 27192</strain>
    </source>
</reference>
<sequence length="377" mass="40713">MSSKKAQDVGQVQRQNSGSSTRDPQEYLPSYEMAMGDPPPALVAAGPGAHGSTPDTGEEPTPKTSKMSTTDRWIWAGLVVLPLFAAMVLTLLSAASADTWRAELCVLRISLPEDVWTPLQTAGTAQAAANDSPTNISLGTIFRRDPPRLNSFSRRDGAGYLSLAAWGWCLEDADTGALTCSAPTGWYDLDDLFAAASIPDASIGADDFSHALMHGLVLHGIALLLIMLSAGPVGINVWRRYYRNNPKSEAGWVQHGLLLAAFIVSGLAALFDTRLLASLDSKLSTYTVTAGPARALTGAAALILGVTFGISAIPVTARYFRRQTQHLREMENVAPLDAAGESESRVHPVEDEVDVQRSRSGRRKRRRERRERHGRSH</sequence>
<keyword evidence="4" id="KW-1185">Reference proteome</keyword>
<keyword evidence="2" id="KW-0472">Membrane</keyword>
<dbReference type="OrthoDB" id="2564768at2759"/>
<dbReference type="GO" id="GO:0005886">
    <property type="term" value="C:plasma membrane"/>
    <property type="evidence" value="ECO:0007669"/>
    <property type="project" value="InterPro"/>
</dbReference>
<feature type="transmembrane region" description="Helical" evidence="2">
    <location>
        <begin position="250"/>
        <end position="271"/>
    </location>
</feature>
<feature type="compositionally biased region" description="Basic residues" evidence="1">
    <location>
        <begin position="359"/>
        <end position="377"/>
    </location>
</feature>
<name>A0A427YH96_9TREE</name>
<keyword evidence="2" id="KW-0812">Transmembrane</keyword>
<organism evidence="3 4">
    <name type="scientific">Saitozyma podzolica</name>
    <dbReference type="NCBI Taxonomy" id="1890683"/>
    <lineage>
        <taxon>Eukaryota</taxon>
        <taxon>Fungi</taxon>
        <taxon>Dikarya</taxon>
        <taxon>Basidiomycota</taxon>
        <taxon>Agaricomycotina</taxon>
        <taxon>Tremellomycetes</taxon>
        <taxon>Tremellales</taxon>
        <taxon>Trimorphomycetaceae</taxon>
        <taxon>Saitozyma</taxon>
    </lineage>
</organism>
<feature type="region of interest" description="Disordered" evidence="1">
    <location>
        <begin position="335"/>
        <end position="377"/>
    </location>
</feature>
<feature type="compositionally biased region" description="Low complexity" evidence="1">
    <location>
        <begin position="42"/>
        <end position="51"/>
    </location>
</feature>
<dbReference type="AlphaFoldDB" id="A0A427YH96"/>
<protein>
    <submittedName>
        <fullName evidence="3">Uncharacterized protein</fullName>
    </submittedName>
</protein>
<dbReference type="Pfam" id="PF06687">
    <property type="entry name" value="SUR7"/>
    <property type="match status" value="1"/>
</dbReference>
<evidence type="ECO:0000256" key="1">
    <source>
        <dbReference type="SAM" id="MobiDB-lite"/>
    </source>
</evidence>
<feature type="transmembrane region" description="Helical" evidence="2">
    <location>
        <begin position="291"/>
        <end position="320"/>
    </location>
</feature>